<proteinExistence type="predicted"/>
<dbReference type="Proteomes" id="UP001066276">
    <property type="component" value="Chromosome 12"/>
</dbReference>
<accession>A0AAV7L383</accession>
<dbReference type="InterPro" id="IPR036388">
    <property type="entry name" value="WH-like_DNA-bd_sf"/>
</dbReference>
<evidence type="ECO:0000256" key="2">
    <source>
        <dbReference type="ARBA" id="ARBA00022884"/>
    </source>
</evidence>
<dbReference type="GO" id="GO:0006396">
    <property type="term" value="P:RNA processing"/>
    <property type="evidence" value="ECO:0007669"/>
    <property type="project" value="InterPro"/>
</dbReference>
<protein>
    <recommendedName>
        <fullName evidence="10">La-related protein 6</fullName>
    </recommendedName>
</protein>
<dbReference type="InterPro" id="IPR006630">
    <property type="entry name" value="La_HTH"/>
</dbReference>
<dbReference type="PANTHER" id="PTHR22792">
    <property type="entry name" value="LUPUS LA PROTEIN-RELATED"/>
    <property type="match status" value="1"/>
</dbReference>
<dbReference type="Gene3D" id="1.10.10.10">
    <property type="entry name" value="Winged helix-like DNA-binding domain superfamily/Winged helix DNA-binding domain"/>
    <property type="match status" value="1"/>
</dbReference>
<dbReference type="Pfam" id="PF05383">
    <property type="entry name" value="La"/>
    <property type="match status" value="1"/>
</dbReference>
<dbReference type="GO" id="GO:1990904">
    <property type="term" value="C:ribonucleoprotein complex"/>
    <property type="evidence" value="ECO:0007669"/>
    <property type="project" value="InterPro"/>
</dbReference>
<feature type="compositionally biased region" description="Polar residues" evidence="5">
    <location>
        <begin position="19"/>
        <end position="28"/>
    </location>
</feature>
<gene>
    <name evidence="8" type="ORF">NDU88_005042</name>
</gene>
<evidence type="ECO:0000259" key="7">
    <source>
        <dbReference type="PROSITE" id="PS51938"/>
    </source>
</evidence>
<keyword evidence="9" id="KW-1185">Reference proteome</keyword>
<dbReference type="InterPro" id="IPR002344">
    <property type="entry name" value="Lupus_La"/>
</dbReference>
<dbReference type="Pfam" id="PF12901">
    <property type="entry name" value="SUZ-C"/>
    <property type="match status" value="1"/>
</dbReference>
<evidence type="ECO:0000313" key="9">
    <source>
        <dbReference type="Proteomes" id="UP001066276"/>
    </source>
</evidence>
<dbReference type="CDD" id="cd08033">
    <property type="entry name" value="LARP_6"/>
    <property type="match status" value="1"/>
</dbReference>
<reference evidence="8" key="1">
    <citation type="journal article" date="2022" name="bioRxiv">
        <title>Sequencing and chromosome-scale assembly of the giantPleurodeles waltlgenome.</title>
        <authorList>
            <person name="Brown T."/>
            <person name="Elewa A."/>
            <person name="Iarovenko S."/>
            <person name="Subramanian E."/>
            <person name="Araus A.J."/>
            <person name="Petzold A."/>
            <person name="Susuki M."/>
            <person name="Suzuki K.-i.T."/>
            <person name="Hayashi T."/>
            <person name="Toyoda A."/>
            <person name="Oliveira C."/>
            <person name="Osipova E."/>
            <person name="Leigh N.D."/>
            <person name="Simon A."/>
            <person name="Yun M.H."/>
        </authorList>
    </citation>
    <scope>NUCLEOTIDE SEQUENCE</scope>
    <source>
        <strain evidence="8">20211129_DDA</strain>
        <tissue evidence="8">Liver</tissue>
    </source>
</reference>
<evidence type="ECO:0000256" key="5">
    <source>
        <dbReference type="SAM" id="MobiDB-lite"/>
    </source>
</evidence>
<feature type="region of interest" description="Disordered" evidence="5">
    <location>
        <begin position="1"/>
        <end position="28"/>
    </location>
</feature>
<evidence type="ECO:0008006" key="10">
    <source>
        <dbReference type="Google" id="ProtNLM"/>
    </source>
</evidence>
<dbReference type="InterPro" id="IPR035979">
    <property type="entry name" value="RBD_domain_sf"/>
</dbReference>
<evidence type="ECO:0000256" key="3">
    <source>
        <dbReference type="ARBA" id="ARBA00023242"/>
    </source>
</evidence>
<dbReference type="PROSITE" id="PS50961">
    <property type="entry name" value="HTH_LA"/>
    <property type="match status" value="1"/>
</dbReference>
<feature type="domain" description="HTH La-type RNA-binding" evidence="6">
    <location>
        <begin position="123"/>
        <end position="214"/>
    </location>
</feature>
<dbReference type="GO" id="GO:0003729">
    <property type="term" value="F:mRNA binding"/>
    <property type="evidence" value="ECO:0007669"/>
    <property type="project" value="TreeGrafter"/>
</dbReference>
<evidence type="ECO:0000259" key="6">
    <source>
        <dbReference type="PROSITE" id="PS50961"/>
    </source>
</evidence>
<feature type="domain" description="SUZ-C" evidence="7">
    <location>
        <begin position="464"/>
        <end position="521"/>
    </location>
</feature>
<dbReference type="SUPFAM" id="SSF54928">
    <property type="entry name" value="RNA-binding domain, RBD"/>
    <property type="match status" value="1"/>
</dbReference>
<name>A0AAV7L383_PLEWA</name>
<comment type="subcellular location">
    <subcellularLocation>
        <location evidence="1">Nucleus</location>
    </subcellularLocation>
</comment>
<dbReference type="Gene3D" id="3.30.70.330">
    <property type="match status" value="1"/>
</dbReference>
<dbReference type="EMBL" id="JANPWB010000016">
    <property type="protein sequence ID" value="KAJ1084902.1"/>
    <property type="molecule type" value="Genomic_DNA"/>
</dbReference>
<dbReference type="SUPFAM" id="SSF46785">
    <property type="entry name" value="Winged helix' DNA-binding domain"/>
    <property type="match status" value="1"/>
</dbReference>
<keyword evidence="2 4" id="KW-0694">RNA-binding</keyword>
<dbReference type="InterPro" id="IPR045180">
    <property type="entry name" value="La_dom_prot"/>
</dbReference>
<organism evidence="8 9">
    <name type="scientific">Pleurodeles waltl</name>
    <name type="common">Iberian ribbed newt</name>
    <dbReference type="NCBI Taxonomy" id="8319"/>
    <lineage>
        <taxon>Eukaryota</taxon>
        <taxon>Metazoa</taxon>
        <taxon>Chordata</taxon>
        <taxon>Craniata</taxon>
        <taxon>Vertebrata</taxon>
        <taxon>Euteleostomi</taxon>
        <taxon>Amphibia</taxon>
        <taxon>Batrachia</taxon>
        <taxon>Caudata</taxon>
        <taxon>Salamandroidea</taxon>
        <taxon>Salamandridae</taxon>
        <taxon>Pleurodelinae</taxon>
        <taxon>Pleurodeles</taxon>
    </lineage>
</organism>
<keyword evidence="3" id="KW-0539">Nucleus</keyword>
<dbReference type="InterPro" id="IPR036390">
    <property type="entry name" value="WH_DNA-bd_sf"/>
</dbReference>
<dbReference type="AlphaFoldDB" id="A0AAV7L383"/>
<evidence type="ECO:0000256" key="4">
    <source>
        <dbReference type="PROSITE-ProRule" id="PRU00332"/>
    </source>
</evidence>
<evidence type="ECO:0000313" key="8">
    <source>
        <dbReference type="EMBL" id="KAJ1084902.1"/>
    </source>
</evidence>
<dbReference type="PANTHER" id="PTHR22792:SF61">
    <property type="entry name" value="LA RIBONUCLEOPROTEIN DOMAIN FAMILY MEMBER 6"/>
    <property type="match status" value="1"/>
</dbReference>
<dbReference type="PROSITE" id="PS51938">
    <property type="entry name" value="SUZ_C"/>
    <property type="match status" value="1"/>
</dbReference>
<comment type="caution">
    <text evidence="8">The sequence shown here is derived from an EMBL/GenBank/DDBJ whole genome shotgun (WGS) entry which is preliminary data.</text>
</comment>
<dbReference type="SMART" id="SM00715">
    <property type="entry name" value="LA"/>
    <property type="match status" value="1"/>
</dbReference>
<dbReference type="InterPro" id="IPR024642">
    <property type="entry name" value="SUZ-C"/>
</dbReference>
<dbReference type="FunFam" id="1.10.10.10:FF:000158">
    <property type="entry name" value="La ribonucleoprotein domain family member 7"/>
    <property type="match status" value="1"/>
</dbReference>
<sequence>MDPQVPAYTVQDSIGARGNRNSLTSQVGQGLKGSGDVAFLRSIMSSVESLPLRLSSHKSVCSTPVQVQTRLYYGTDSHQVHHYGERNLPSFHLTQDSHFSSFDGSFCDLSETFDEDSLEIDCGLPDSNLIKRIIAQVEFYLSDENLARDAFLLKHVQKNKMGFVSIKLLTSFKKVKYLTRDWRTTLYAINFSDNLEVNEEGTKVRRKSPVPESLLGIAPTKLLLAWDFGPPVVAPNNFVQNNSIEIVTKMFSPYGAIVSIRVLKPGKEVPSHVKKYLSKYPELNTKSCALIEYENLESAKKAYEELSRNQGLSNGDSTKVVLLNERGVRKKNGEDKEELEDIGFVDKKTTKKQSRVADKLQNAIEDLSLYSSSESDSAPASPVFTSRCLSASAFTNGVVCSPAIFKPVSFSSPRSSPLLTRKLFAHSHYPSPLAVEQANGGCFNYGTSPEIRKFTDYSSDSGISSGSPWVKQRKAAAYSKLMENKQMPFKPSVGTSSSFLPSGVIRLPYGPDGSKGFYNSIGRGKLVLRH</sequence>
<evidence type="ECO:0000256" key="1">
    <source>
        <dbReference type="ARBA" id="ARBA00004123"/>
    </source>
</evidence>
<dbReference type="GO" id="GO:0005634">
    <property type="term" value="C:nucleus"/>
    <property type="evidence" value="ECO:0007669"/>
    <property type="project" value="UniProtKB-SubCell"/>
</dbReference>
<dbReference type="InterPro" id="IPR012677">
    <property type="entry name" value="Nucleotide-bd_a/b_plait_sf"/>
</dbReference>
<dbReference type="PRINTS" id="PR00302">
    <property type="entry name" value="LUPUSLA"/>
</dbReference>